<dbReference type="PANTHER" id="PTHR47812:SF2">
    <property type="entry name" value="SMR (SMALL MUTS RELATED) DOMAIN-CONTAINING PROTEIN"/>
    <property type="match status" value="1"/>
</dbReference>
<dbReference type="FunCoup" id="A0A2P5EER7">
    <property type="interactions" value="1488"/>
</dbReference>
<dbReference type="Gene3D" id="3.30.1370.110">
    <property type="match status" value="1"/>
</dbReference>
<sequence>MSFRNGKSSGWAAFDRDQRRKQGLQPQNDDDDDPFPPLTPPPPPPSSSSAPAAILSSGNGGVIPKLKLYSWADHSLIEDVMAAVDDDFDRASTLLRAMVPSSTNSTQNNLKKKNKHHLEMQMPMPTSMPMPMPMPVTAHTAQVPLEDNSFECDSGGKQLSEDMTRLMNRLNSVPIEPEWEDEDDDDVYLRHRKEALRTMRSASQHSKAATNAFLKGNHFSAHQHSLKAQQQWLAAQTLNAKAAKVISSIRNSQNDVWNLDLHGLHANEAIQVLRQRLHQIETHLLSNRSLSPNSLKMESKIVRSPSLESFDSIEPRKLDKEHASLRQRPTSLHVITGVGNHSRGQASLPAAVRGFLSENGYHFDELKPGVISIRPKFRVLS</sequence>
<dbReference type="SMART" id="SM01162">
    <property type="entry name" value="DUF1771"/>
    <property type="match status" value="1"/>
</dbReference>
<evidence type="ECO:0000313" key="3">
    <source>
        <dbReference type="EMBL" id="PON84008.1"/>
    </source>
</evidence>
<protein>
    <submittedName>
        <fullName evidence="3">Smr domain containing protein</fullName>
    </submittedName>
</protein>
<comment type="caution">
    <text evidence="3">The sequence shown here is derived from an EMBL/GenBank/DDBJ whole genome shotgun (WGS) entry which is preliminary data.</text>
</comment>
<organism evidence="3 4">
    <name type="scientific">Trema orientale</name>
    <name type="common">Charcoal tree</name>
    <name type="synonym">Celtis orientalis</name>
    <dbReference type="NCBI Taxonomy" id="63057"/>
    <lineage>
        <taxon>Eukaryota</taxon>
        <taxon>Viridiplantae</taxon>
        <taxon>Streptophyta</taxon>
        <taxon>Embryophyta</taxon>
        <taxon>Tracheophyta</taxon>
        <taxon>Spermatophyta</taxon>
        <taxon>Magnoliopsida</taxon>
        <taxon>eudicotyledons</taxon>
        <taxon>Gunneridae</taxon>
        <taxon>Pentapetalae</taxon>
        <taxon>rosids</taxon>
        <taxon>fabids</taxon>
        <taxon>Rosales</taxon>
        <taxon>Cannabaceae</taxon>
        <taxon>Trema</taxon>
    </lineage>
</organism>
<dbReference type="Proteomes" id="UP000237000">
    <property type="component" value="Unassembled WGS sequence"/>
</dbReference>
<dbReference type="PANTHER" id="PTHR47812">
    <property type="entry name" value="SMR (SMALL MUTS RELATED) DOMAIN-CONTAINING PROTEIN"/>
    <property type="match status" value="1"/>
</dbReference>
<dbReference type="OrthoDB" id="3231855at2759"/>
<name>A0A2P5EER7_TREOI</name>
<dbReference type="EMBL" id="JXTC01000170">
    <property type="protein sequence ID" value="PON84008.1"/>
    <property type="molecule type" value="Genomic_DNA"/>
</dbReference>
<reference evidence="4" key="1">
    <citation type="submission" date="2016-06" db="EMBL/GenBank/DDBJ databases">
        <title>Parallel loss of symbiosis genes in relatives of nitrogen-fixing non-legume Parasponia.</title>
        <authorList>
            <person name="Van Velzen R."/>
            <person name="Holmer R."/>
            <person name="Bu F."/>
            <person name="Rutten L."/>
            <person name="Van Zeijl A."/>
            <person name="Liu W."/>
            <person name="Santuari L."/>
            <person name="Cao Q."/>
            <person name="Sharma T."/>
            <person name="Shen D."/>
            <person name="Roswanjaya Y."/>
            <person name="Wardhani T."/>
            <person name="Kalhor M.S."/>
            <person name="Jansen J."/>
            <person name="Van den Hoogen J."/>
            <person name="Gungor B."/>
            <person name="Hartog M."/>
            <person name="Hontelez J."/>
            <person name="Verver J."/>
            <person name="Yang W.-C."/>
            <person name="Schijlen E."/>
            <person name="Repin R."/>
            <person name="Schilthuizen M."/>
            <person name="Schranz E."/>
            <person name="Heidstra R."/>
            <person name="Miyata K."/>
            <person name="Fedorova E."/>
            <person name="Kohlen W."/>
            <person name="Bisseling T."/>
            <person name="Smit S."/>
            <person name="Geurts R."/>
        </authorList>
    </citation>
    <scope>NUCLEOTIDE SEQUENCE [LARGE SCALE GENOMIC DNA]</scope>
    <source>
        <strain evidence="4">cv. RG33-2</strain>
    </source>
</reference>
<evidence type="ECO:0000259" key="2">
    <source>
        <dbReference type="PROSITE" id="PS50828"/>
    </source>
</evidence>
<feature type="region of interest" description="Disordered" evidence="1">
    <location>
        <begin position="1"/>
        <end position="56"/>
    </location>
</feature>
<evidence type="ECO:0000313" key="4">
    <source>
        <dbReference type="Proteomes" id="UP000237000"/>
    </source>
</evidence>
<feature type="compositionally biased region" description="Pro residues" evidence="1">
    <location>
        <begin position="35"/>
        <end position="46"/>
    </location>
</feature>
<dbReference type="InParanoid" id="A0A2P5EER7"/>
<dbReference type="SUPFAM" id="SSF160443">
    <property type="entry name" value="SMR domain-like"/>
    <property type="match status" value="1"/>
</dbReference>
<accession>A0A2P5EER7</accession>
<gene>
    <name evidence="3" type="ORF">TorRG33x02_203020</name>
</gene>
<feature type="domain" description="Smr" evidence="2">
    <location>
        <begin position="259"/>
        <end position="376"/>
    </location>
</feature>
<proteinExistence type="predicted"/>
<keyword evidence="4" id="KW-1185">Reference proteome</keyword>
<dbReference type="PROSITE" id="PS50828">
    <property type="entry name" value="SMR"/>
    <property type="match status" value="1"/>
</dbReference>
<dbReference type="InterPro" id="IPR002625">
    <property type="entry name" value="Smr_dom"/>
</dbReference>
<dbReference type="STRING" id="63057.A0A2P5EER7"/>
<evidence type="ECO:0000256" key="1">
    <source>
        <dbReference type="SAM" id="MobiDB-lite"/>
    </source>
</evidence>
<dbReference type="SMART" id="SM00463">
    <property type="entry name" value="SMR"/>
    <property type="match status" value="1"/>
</dbReference>
<dbReference type="Pfam" id="PF08590">
    <property type="entry name" value="DUF1771"/>
    <property type="match status" value="1"/>
</dbReference>
<feature type="compositionally biased region" description="Low complexity" evidence="1">
    <location>
        <begin position="47"/>
        <end position="56"/>
    </location>
</feature>
<dbReference type="InterPro" id="IPR036063">
    <property type="entry name" value="Smr_dom_sf"/>
</dbReference>
<dbReference type="InterPro" id="IPR013899">
    <property type="entry name" value="DUF1771"/>
</dbReference>
<dbReference type="AlphaFoldDB" id="A0A2P5EER7"/>